<dbReference type="InterPro" id="IPR002110">
    <property type="entry name" value="Ankyrin_rpt"/>
</dbReference>
<accession>A0A7M5UZN8</accession>
<feature type="compositionally biased region" description="Basic and acidic residues" evidence="4">
    <location>
        <begin position="257"/>
        <end position="267"/>
    </location>
</feature>
<feature type="domain" description="SAM" evidence="5">
    <location>
        <begin position="369"/>
        <end position="434"/>
    </location>
</feature>
<dbReference type="RefSeq" id="XP_066934666.1">
    <property type="nucleotide sequence ID" value="XM_067078565.1"/>
</dbReference>
<dbReference type="SMART" id="SM00248">
    <property type="entry name" value="ANK"/>
    <property type="match status" value="3"/>
</dbReference>
<dbReference type="SUPFAM" id="SSF47769">
    <property type="entry name" value="SAM/Pointed domain"/>
    <property type="match status" value="1"/>
</dbReference>
<evidence type="ECO:0000256" key="4">
    <source>
        <dbReference type="SAM" id="MobiDB-lite"/>
    </source>
</evidence>
<dbReference type="GeneID" id="136822325"/>
<dbReference type="InterPro" id="IPR036770">
    <property type="entry name" value="Ankyrin_rpt-contain_sf"/>
</dbReference>
<dbReference type="EnsemblMetazoa" id="CLYHEMT005125.1">
    <property type="protein sequence ID" value="CLYHEMP005125.1"/>
    <property type="gene ID" value="CLYHEMG005125"/>
</dbReference>
<dbReference type="SUPFAM" id="SSF48403">
    <property type="entry name" value="Ankyrin repeat"/>
    <property type="match status" value="1"/>
</dbReference>
<dbReference type="PROSITE" id="PS50297">
    <property type="entry name" value="ANK_REP_REGION"/>
    <property type="match status" value="2"/>
</dbReference>
<keyword evidence="1" id="KW-0677">Repeat</keyword>
<reference evidence="6" key="1">
    <citation type="submission" date="2021-01" db="UniProtKB">
        <authorList>
            <consortium name="EnsemblMetazoa"/>
        </authorList>
    </citation>
    <scope>IDENTIFICATION</scope>
</reference>
<protein>
    <recommendedName>
        <fullName evidence="5">SAM domain-containing protein</fullName>
    </recommendedName>
</protein>
<dbReference type="PANTHER" id="PTHR24201:SF15">
    <property type="entry name" value="ANKYRIN REPEAT DOMAIN-CONTAINING PROTEIN 66"/>
    <property type="match status" value="1"/>
</dbReference>
<feature type="compositionally biased region" description="Polar residues" evidence="4">
    <location>
        <begin position="268"/>
        <end position="278"/>
    </location>
</feature>
<dbReference type="PROSITE" id="PS50088">
    <property type="entry name" value="ANK_REPEAT"/>
    <property type="match status" value="2"/>
</dbReference>
<organism evidence="6 7">
    <name type="scientific">Clytia hemisphaerica</name>
    <dbReference type="NCBI Taxonomy" id="252671"/>
    <lineage>
        <taxon>Eukaryota</taxon>
        <taxon>Metazoa</taxon>
        <taxon>Cnidaria</taxon>
        <taxon>Hydrozoa</taxon>
        <taxon>Hydroidolina</taxon>
        <taxon>Leptothecata</taxon>
        <taxon>Obeliida</taxon>
        <taxon>Clytiidae</taxon>
        <taxon>Clytia</taxon>
    </lineage>
</organism>
<dbReference type="InterPro" id="IPR001660">
    <property type="entry name" value="SAM"/>
</dbReference>
<dbReference type="InterPro" id="IPR013761">
    <property type="entry name" value="SAM/pointed_sf"/>
</dbReference>
<feature type="compositionally biased region" description="Polar residues" evidence="4">
    <location>
        <begin position="316"/>
        <end position="330"/>
    </location>
</feature>
<feature type="repeat" description="ANK" evidence="3">
    <location>
        <begin position="69"/>
        <end position="101"/>
    </location>
</feature>
<feature type="repeat" description="ANK" evidence="3">
    <location>
        <begin position="36"/>
        <end position="68"/>
    </location>
</feature>
<dbReference type="PANTHER" id="PTHR24201">
    <property type="entry name" value="ANK_REP_REGION DOMAIN-CONTAINING PROTEIN"/>
    <property type="match status" value="1"/>
</dbReference>
<keyword evidence="7" id="KW-1185">Reference proteome</keyword>
<dbReference type="Gene3D" id="1.10.150.50">
    <property type="entry name" value="Transcription Factor, Ets-1"/>
    <property type="match status" value="1"/>
</dbReference>
<dbReference type="Pfam" id="PF12796">
    <property type="entry name" value="Ank_2"/>
    <property type="match status" value="1"/>
</dbReference>
<proteinExistence type="predicted"/>
<keyword evidence="2 3" id="KW-0040">ANK repeat</keyword>
<sequence length="450" mass="50021">MVSQNGFYDYSAAARESDLVTLKQCSKKEANRRDEDGMTPVHWASLYGNFEALKILINVGGSPDKQNNEGASSLHLAAGNGHLPCLVYLTNFGGNVHALNDNGGSPMHEAAMKGQLECVRHLEAIVTHQVSQDRSKVEKMQTKAKKDLEKRNKGREKLLKNMDKSYDRKVDKQRKYFGVPLSANPNNPYNLDGTDKMSYSQLTGMTNGHHRMNRGNPEEIAEYDSNVDNDSIDSFQRVEEEFLTRNSQISDDIVFERPEKSSIRTEQTDLSGGSSSTEISIKQPGMLASLNSLHTSRNGSYTHSYNGGGYMNGYSQTNGYPRKPSSTSGLLENGKKANKGFGSSQHLGASMASSKSLPPSKRNGRPVGYREVHMGPLYTFLHSLGMDEFRDVFLREKIDLSACLLCDENDLREIGLPLGDRKKLMDAINKRNQIMKEASETKKELFDSAV</sequence>
<evidence type="ECO:0000313" key="6">
    <source>
        <dbReference type="EnsemblMetazoa" id="CLYHEMP005125.1"/>
    </source>
</evidence>
<feature type="region of interest" description="Disordered" evidence="4">
    <location>
        <begin position="257"/>
        <end position="278"/>
    </location>
</feature>
<dbReference type="AlphaFoldDB" id="A0A7M5UZN8"/>
<dbReference type="OrthoDB" id="76949at2759"/>
<evidence type="ECO:0000256" key="1">
    <source>
        <dbReference type="ARBA" id="ARBA00022737"/>
    </source>
</evidence>
<name>A0A7M5UZN8_9CNID</name>
<feature type="compositionally biased region" description="Polar residues" evidence="4">
    <location>
        <begin position="341"/>
        <end position="357"/>
    </location>
</feature>
<evidence type="ECO:0000313" key="7">
    <source>
        <dbReference type="Proteomes" id="UP000594262"/>
    </source>
</evidence>
<evidence type="ECO:0000256" key="2">
    <source>
        <dbReference type="ARBA" id="ARBA00023043"/>
    </source>
</evidence>
<dbReference type="Gene3D" id="1.25.40.20">
    <property type="entry name" value="Ankyrin repeat-containing domain"/>
    <property type="match status" value="1"/>
</dbReference>
<dbReference type="Pfam" id="PF00536">
    <property type="entry name" value="SAM_1"/>
    <property type="match status" value="1"/>
</dbReference>
<feature type="region of interest" description="Disordered" evidence="4">
    <location>
        <begin position="316"/>
        <end position="364"/>
    </location>
</feature>
<dbReference type="SMART" id="SM00454">
    <property type="entry name" value="SAM"/>
    <property type="match status" value="1"/>
</dbReference>
<evidence type="ECO:0000259" key="5">
    <source>
        <dbReference type="SMART" id="SM00454"/>
    </source>
</evidence>
<dbReference type="Proteomes" id="UP000594262">
    <property type="component" value="Unplaced"/>
</dbReference>
<evidence type="ECO:0000256" key="3">
    <source>
        <dbReference type="PROSITE-ProRule" id="PRU00023"/>
    </source>
</evidence>
<dbReference type="InterPro" id="IPR050776">
    <property type="entry name" value="Ank_Repeat/CDKN_Inhibitor"/>
</dbReference>